<reference evidence="4" key="1">
    <citation type="journal article" date="2014" name="BMC Genomics">
        <title>The genome sequence of the biocontrol fungus Metarhizium anisopliae and comparative genomics of Metarhizium species.</title>
        <authorList>
            <person name="Pattemore J.A."/>
            <person name="Hane J.K."/>
            <person name="Williams A.H."/>
            <person name="Wilson B.A."/>
            <person name="Stodart B.J."/>
            <person name="Ash G.J."/>
        </authorList>
    </citation>
    <scope>NUCLEOTIDE SEQUENCE [LARGE SCALE GENOMIC DNA]</scope>
    <source>
        <strain evidence="4">BRIP 53293</strain>
    </source>
</reference>
<protein>
    <recommendedName>
        <fullName evidence="2">Aminoglycoside phosphotransferase domain-containing protein</fullName>
    </recommendedName>
</protein>
<dbReference type="Proteomes" id="UP000054544">
    <property type="component" value="Unassembled WGS sequence"/>
</dbReference>
<dbReference type="STRING" id="1291518.A0A0D9NLH2"/>
<dbReference type="AlphaFoldDB" id="A0A0D9NLH2"/>
<feature type="chain" id="PRO_5002341163" description="Aminoglycoside phosphotransferase domain-containing protein" evidence="1">
    <location>
        <begin position="19"/>
        <end position="409"/>
    </location>
</feature>
<sequence>MQLTNLFVLASVTLGAIAQYDDGFYNEAAYGGAFDYTNAEEVAIAYGAPGQEEEILAPNQCKVLRAGVGGQVHSIKVVKHGYCELFLDNHCNPAWSRGKYFWRHGEPRQPVIGYIGLISAYAPKSFPFPTDITEPTSEAREICSIYRLHARTTPNMVTNQELNDRREPGCTVVLADKKYFHVGNWFMKRTLREHEWQSVFGTILIVPRRTYPQRWKNDAAILRFLRKETDIPLPPAECTFEDDGAFYFQSQYVDGIRMEKLAQQDKEVVIKEIERHVTTLQTLRSDLPGVPGESLLCPPGRVTGVYWKVNSCWRPREKGEYVFCHNDLREHNVIVDPETLKIRAIINWEFGGFWPAWFERPFWKRRGPSMIVEEEEDDVERCRDWLMSYCDEVEIPLGGEEPTSGQGRL</sequence>
<dbReference type="InterPro" id="IPR002575">
    <property type="entry name" value="Aminoglycoside_PTrfase"/>
</dbReference>
<keyword evidence="4" id="KW-1185">Reference proteome</keyword>
<dbReference type="Pfam" id="PF01636">
    <property type="entry name" value="APH"/>
    <property type="match status" value="1"/>
</dbReference>
<evidence type="ECO:0000259" key="2">
    <source>
        <dbReference type="Pfam" id="PF01636"/>
    </source>
</evidence>
<dbReference type="CDD" id="cd05120">
    <property type="entry name" value="APH_ChoK_like"/>
    <property type="match status" value="1"/>
</dbReference>
<dbReference type="InterPro" id="IPR051678">
    <property type="entry name" value="AGP_Transferase"/>
</dbReference>
<evidence type="ECO:0000256" key="1">
    <source>
        <dbReference type="SAM" id="SignalP"/>
    </source>
</evidence>
<accession>A0A0D9NLH2</accession>
<feature type="domain" description="Aminoglycoside phosphotransferase" evidence="2">
    <location>
        <begin position="235"/>
        <end position="358"/>
    </location>
</feature>
<organism evidence="3 4">
    <name type="scientific">Metarhizium anisopliae BRIP 53293</name>
    <dbReference type="NCBI Taxonomy" id="1291518"/>
    <lineage>
        <taxon>Eukaryota</taxon>
        <taxon>Fungi</taxon>
        <taxon>Dikarya</taxon>
        <taxon>Ascomycota</taxon>
        <taxon>Pezizomycotina</taxon>
        <taxon>Sordariomycetes</taxon>
        <taxon>Hypocreomycetidae</taxon>
        <taxon>Hypocreales</taxon>
        <taxon>Clavicipitaceae</taxon>
        <taxon>Metarhizium</taxon>
    </lineage>
</organism>
<proteinExistence type="predicted"/>
<keyword evidence="1" id="KW-0732">Signal</keyword>
<evidence type="ECO:0000313" key="4">
    <source>
        <dbReference type="Proteomes" id="UP000054544"/>
    </source>
</evidence>
<feature type="signal peptide" evidence="1">
    <location>
        <begin position="1"/>
        <end position="18"/>
    </location>
</feature>
<evidence type="ECO:0000313" key="3">
    <source>
        <dbReference type="EMBL" id="KJK74794.1"/>
    </source>
</evidence>
<dbReference type="PANTHER" id="PTHR21310:SF15">
    <property type="entry name" value="AMINOGLYCOSIDE PHOSPHOTRANSFERASE DOMAIN-CONTAINING PROTEIN"/>
    <property type="match status" value="1"/>
</dbReference>
<dbReference type="PANTHER" id="PTHR21310">
    <property type="entry name" value="AMINOGLYCOSIDE PHOSPHOTRANSFERASE-RELATED-RELATED"/>
    <property type="match status" value="1"/>
</dbReference>
<dbReference type="SUPFAM" id="SSF56112">
    <property type="entry name" value="Protein kinase-like (PK-like)"/>
    <property type="match status" value="1"/>
</dbReference>
<gene>
    <name evidence="3" type="ORF">H634G_09838</name>
</gene>
<dbReference type="InterPro" id="IPR011009">
    <property type="entry name" value="Kinase-like_dom_sf"/>
</dbReference>
<dbReference type="EMBL" id="KE384754">
    <property type="protein sequence ID" value="KJK74794.1"/>
    <property type="molecule type" value="Genomic_DNA"/>
</dbReference>
<name>A0A0D9NLH2_METAN</name>